<dbReference type="OrthoDB" id="4457835at2"/>
<dbReference type="AlphaFoldDB" id="A0A1W1VXY6"/>
<dbReference type="InterPro" id="IPR010064">
    <property type="entry name" value="HK97-gp10_tail"/>
</dbReference>
<dbReference type="STRING" id="698762.SAMN00808754_2045"/>
<proteinExistence type="predicted"/>
<sequence length="163" mass="18807">MNIRVLVQVNPEEMFKAMVDAITEQLEKGLEDIGGQIERRAKRKAPTDTGALRRSITAQREGLTEKVGSNLHYAPYVEFGTRPHWPPVEPIREWVWRNRGKFGITGRGKKANKEVDRVTFLVRAKIAKRGTAPRRYLRDALEEVKPRIAKVLAYYVRRAELKK</sequence>
<dbReference type="RefSeq" id="WP_084665621.1">
    <property type="nucleotide sequence ID" value="NZ_LT838272.1"/>
</dbReference>
<dbReference type="NCBIfam" id="TIGR01725">
    <property type="entry name" value="phge_HK97_gp10"/>
    <property type="match status" value="1"/>
</dbReference>
<protein>
    <submittedName>
        <fullName evidence="1">Phage protein, HK97 gp10 family</fullName>
    </submittedName>
</protein>
<name>A0A1W1VXY6_9FIRM</name>
<keyword evidence="2" id="KW-1185">Reference proteome</keyword>
<organism evidence="1 2">
    <name type="scientific">Thermanaeromonas toyohensis ToBE</name>
    <dbReference type="NCBI Taxonomy" id="698762"/>
    <lineage>
        <taxon>Bacteria</taxon>
        <taxon>Bacillati</taxon>
        <taxon>Bacillota</taxon>
        <taxon>Clostridia</taxon>
        <taxon>Neomoorellales</taxon>
        <taxon>Neomoorellaceae</taxon>
        <taxon>Thermanaeromonas</taxon>
    </lineage>
</organism>
<gene>
    <name evidence="1" type="ORF">SAMN00808754_2045</name>
</gene>
<dbReference type="Proteomes" id="UP000192569">
    <property type="component" value="Chromosome I"/>
</dbReference>
<dbReference type="Pfam" id="PF04883">
    <property type="entry name" value="HK97-gp10_like"/>
    <property type="match status" value="1"/>
</dbReference>
<evidence type="ECO:0000313" key="2">
    <source>
        <dbReference type="Proteomes" id="UP000192569"/>
    </source>
</evidence>
<reference evidence="1 2" key="1">
    <citation type="submission" date="2017-04" db="EMBL/GenBank/DDBJ databases">
        <authorList>
            <person name="Afonso C.L."/>
            <person name="Miller P.J."/>
            <person name="Scott M.A."/>
            <person name="Spackman E."/>
            <person name="Goraichik I."/>
            <person name="Dimitrov K.M."/>
            <person name="Suarez D.L."/>
            <person name="Swayne D.E."/>
        </authorList>
    </citation>
    <scope>NUCLEOTIDE SEQUENCE [LARGE SCALE GENOMIC DNA]</scope>
    <source>
        <strain evidence="1 2">ToBE</strain>
    </source>
</reference>
<dbReference type="EMBL" id="LT838272">
    <property type="protein sequence ID" value="SMB97951.1"/>
    <property type="molecule type" value="Genomic_DNA"/>
</dbReference>
<evidence type="ECO:0000313" key="1">
    <source>
        <dbReference type="EMBL" id="SMB97951.1"/>
    </source>
</evidence>
<accession>A0A1W1VXY6</accession>